<accession>A0ABD6ECC1</accession>
<comment type="caution">
    <text evidence="1">The sequence shown here is derived from an EMBL/GenBank/DDBJ whole genome shotgun (WGS) entry which is preliminary data.</text>
</comment>
<organism evidence="1 2">
    <name type="scientific">Gnathostoma spinigerum</name>
    <dbReference type="NCBI Taxonomy" id="75299"/>
    <lineage>
        <taxon>Eukaryota</taxon>
        <taxon>Metazoa</taxon>
        <taxon>Ecdysozoa</taxon>
        <taxon>Nematoda</taxon>
        <taxon>Chromadorea</taxon>
        <taxon>Rhabditida</taxon>
        <taxon>Spirurina</taxon>
        <taxon>Gnathostomatomorpha</taxon>
        <taxon>Gnathostomatoidea</taxon>
        <taxon>Gnathostomatidae</taxon>
        <taxon>Gnathostoma</taxon>
    </lineage>
</organism>
<evidence type="ECO:0008006" key="3">
    <source>
        <dbReference type="Google" id="ProtNLM"/>
    </source>
</evidence>
<gene>
    <name evidence="1" type="ORF">AB6A40_004384</name>
</gene>
<dbReference type="Proteomes" id="UP001608902">
    <property type="component" value="Unassembled WGS sequence"/>
</dbReference>
<sequence length="371" mass="42766">MDYYCCICASDMHITRFVALFFTIFVVRSCYSYSECGCFDFRKDCNFWSCSGSRKECAYTCGECERGGDDENFDKDLPSVQCENGWTKVIGQDPRFPKQFSGVMRDKPSGKKLFIHGIKGDGVGRLVFQRPGENPDVPLFLEARWGRHLKLSSRKDGEWCKSTTIRWGYLHYKTLLVIEVVGEDDSQVFDFSLLGQEPKRRFYSKAVFKAGDYYTVIEEKDFVYGISWETKSDRVVFGSALPVDGRIVLQGMMSILSDERSYFTMRRKDLSLIYKIQAVSDNKVKITKFNEYDEVKAEKECDLPFIGKNIREEAENIERSYIIKKTSTGINLYYDNNLSCEFTEEGEESDGIWSIYASNFYAFRGIASNTC</sequence>
<keyword evidence="2" id="KW-1185">Reference proteome</keyword>
<protein>
    <recommendedName>
        <fullName evidence="3">ShKT domain-containing protein</fullName>
    </recommendedName>
</protein>
<evidence type="ECO:0000313" key="1">
    <source>
        <dbReference type="EMBL" id="MFH4977675.1"/>
    </source>
</evidence>
<evidence type="ECO:0000313" key="2">
    <source>
        <dbReference type="Proteomes" id="UP001608902"/>
    </source>
</evidence>
<name>A0ABD6ECC1_9BILA</name>
<proteinExistence type="predicted"/>
<dbReference type="AlphaFoldDB" id="A0ABD6ECC1"/>
<dbReference type="EMBL" id="JBGFUD010002502">
    <property type="protein sequence ID" value="MFH4977675.1"/>
    <property type="molecule type" value="Genomic_DNA"/>
</dbReference>
<reference evidence="1 2" key="1">
    <citation type="submission" date="2024-08" db="EMBL/GenBank/DDBJ databases">
        <title>Gnathostoma spinigerum genome.</title>
        <authorList>
            <person name="Gonzalez-Bertolin B."/>
            <person name="Monzon S."/>
            <person name="Zaballos A."/>
            <person name="Jimenez P."/>
            <person name="Dekumyoy P."/>
            <person name="Varona S."/>
            <person name="Cuesta I."/>
            <person name="Sumanam S."/>
            <person name="Adisakwattana P."/>
            <person name="Gasser R.B."/>
            <person name="Hernandez-Gonzalez A."/>
            <person name="Young N.D."/>
            <person name="Perteguer M.J."/>
        </authorList>
    </citation>
    <scope>NUCLEOTIDE SEQUENCE [LARGE SCALE GENOMIC DNA]</scope>
    <source>
        <strain evidence="1">AL3</strain>
        <tissue evidence="1">Liver</tissue>
    </source>
</reference>